<dbReference type="Proteomes" id="UP000718793">
    <property type="component" value="Unassembled WGS sequence"/>
</dbReference>
<organism evidence="1 2">
    <name type="scientific">Mycoplasma zalophi</name>
    <dbReference type="NCBI Taxonomy" id="191287"/>
    <lineage>
        <taxon>Bacteria</taxon>
        <taxon>Bacillati</taxon>
        <taxon>Mycoplasmatota</taxon>
        <taxon>Mollicutes</taxon>
        <taxon>Mycoplasmataceae</taxon>
        <taxon>Mycoplasma</taxon>
    </lineage>
</organism>
<evidence type="ECO:0000313" key="1">
    <source>
        <dbReference type="EMBL" id="MBU4692448.1"/>
    </source>
</evidence>
<keyword evidence="2" id="KW-1185">Reference proteome</keyword>
<proteinExistence type="predicted"/>
<sequence length="386" mass="45125">MINYTYNLNQQEIIKNYRENLYLKTETKILDDSLNPNNLLKLKIKRHIHNDTSVLEINYKHTTNQKLVIGIFINNKPLPISRVFNNEINFSLITGINKIPKFDFEEINHVAITVYKINNNKMNEYLHSHIEIRHSDIIKTFNINNFHQAFDIPLELEFELYSGNYERVNDEKIIKNIKYARLILINEKPNPYKHLKNIYYLAANIVDKNNNISKIPVANLSNIKAKVMALPDINDAVDCNFNLEATATKFQGYDIIGKLTLNTHTYFDFNLNKTVQGFSLYSKDGYIMPYNFKGMFSPILIISINNKYKNIVLSKIHSIKHPLLNQQDGNIKLQILEDTNIKNRLNWMTFDNIAILNIIENQYSLDQLIALSRESLNKIEEDNEVI</sequence>
<comment type="caution">
    <text evidence="1">The sequence shown here is derived from an EMBL/GenBank/DDBJ whole genome shotgun (WGS) entry which is preliminary data.</text>
</comment>
<name>A0ABS6DQ90_9MOLU</name>
<evidence type="ECO:0000313" key="2">
    <source>
        <dbReference type="Proteomes" id="UP000718793"/>
    </source>
</evidence>
<dbReference type="EMBL" id="JAHMHH010000002">
    <property type="protein sequence ID" value="MBU4692448.1"/>
    <property type="molecule type" value="Genomic_DNA"/>
</dbReference>
<gene>
    <name evidence="1" type="ORF">KQ875_02425</name>
</gene>
<dbReference type="NCBIfam" id="NF045960">
    <property type="entry name" value="MHO_1580_fam"/>
    <property type="match status" value="1"/>
</dbReference>
<protein>
    <submittedName>
        <fullName evidence="1">Uncharacterized protein</fullName>
    </submittedName>
</protein>
<accession>A0ABS6DQ90</accession>
<reference evidence="1" key="1">
    <citation type="submission" date="2021-06" db="EMBL/GenBank/DDBJ databases">
        <title>Novel Mycoplasma species detected in California sea lions (Zalophus californianus) from the USA.</title>
        <authorList>
            <person name="Volokhov D.V."/>
            <person name="Furtak V.A."/>
            <person name="Zagorodnyaya T.A."/>
        </authorList>
    </citation>
    <scope>NUCLEOTIDE SEQUENCE [LARGE SCALE GENOMIC DNA]</scope>
    <source>
        <strain evidence="1">CSL 5346</strain>
    </source>
</reference>
<dbReference type="RefSeq" id="WP_216489045.1">
    <property type="nucleotide sequence ID" value="NZ_JAHMHH010000002.1"/>
</dbReference>